<comment type="caution">
    <text evidence="1">The sequence shown here is derived from an EMBL/GenBank/DDBJ whole genome shotgun (WGS) entry which is preliminary data.</text>
</comment>
<keyword evidence="2" id="KW-1185">Reference proteome</keyword>
<evidence type="ECO:0000313" key="1">
    <source>
        <dbReference type="EMBL" id="KAJ1151028.1"/>
    </source>
</evidence>
<proteinExistence type="predicted"/>
<gene>
    <name evidence="1" type="ORF">NDU88_003815</name>
</gene>
<accession>A0AAV7RGA0</accession>
<evidence type="ECO:0000313" key="2">
    <source>
        <dbReference type="Proteomes" id="UP001066276"/>
    </source>
</evidence>
<dbReference type="Proteomes" id="UP001066276">
    <property type="component" value="Chromosome 5"/>
</dbReference>
<name>A0AAV7RGA0_PLEWA</name>
<reference evidence="1" key="1">
    <citation type="journal article" date="2022" name="bioRxiv">
        <title>Sequencing and chromosome-scale assembly of the giantPleurodeles waltlgenome.</title>
        <authorList>
            <person name="Brown T."/>
            <person name="Elewa A."/>
            <person name="Iarovenko S."/>
            <person name="Subramanian E."/>
            <person name="Araus A.J."/>
            <person name="Petzold A."/>
            <person name="Susuki M."/>
            <person name="Suzuki K.-i.T."/>
            <person name="Hayashi T."/>
            <person name="Toyoda A."/>
            <person name="Oliveira C."/>
            <person name="Osipova E."/>
            <person name="Leigh N.D."/>
            <person name="Simon A."/>
            <person name="Yun M.H."/>
        </authorList>
    </citation>
    <scope>NUCLEOTIDE SEQUENCE</scope>
    <source>
        <strain evidence="1">20211129_DDA</strain>
        <tissue evidence="1">Liver</tissue>
    </source>
</reference>
<organism evidence="1 2">
    <name type="scientific">Pleurodeles waltl</name>
    <name type="common">Iberian ribbed newt</name>
    <dbReference type="NCBI Taxonomy" id="8319"/>
    <lineage>
        <taxon>Eukaryota</taxon>
        <taxon>Metazoa</taxon>
        <taxon>Chordata</taxon>
        <taxon>Craniata</taxon>
        <taxon>Vertebrata</taxon>
        <taxon>Euteleostomi</taxon>
        <taxon>Amphibia</taxon>
        <taxon>Batrachia</taxon>
        <taxon>Caudata</taxon>
        <taxon>Salamandroidea</taxon>
        <taxon>Salamandridae</taxon>
        <taxon>Pleurodelinae</taxon>
        <taxon>Pleurodeles</taxon>
    </lineage>
</organism>
<dbReference type="EMBL" id="JANPWB010000009">
    <property type="protein sequence ID" value="KAJ1151028.1"/>
    <property type="molecule type" value="Genomic_DNA"/>
</dbReference>
<dbReference type="AlphaFoldDB" id="A0AAV7RGA0"/>
<protein>
    <submittedName>
        <fullName evidence="1">Uncharacterized protein</fullName>
    </submittedName>
</protein>
<sequence length="97" mass="10304">MRVQLLPNSGVLAPGSRRAVSTVPRCTRLFIGASDVRQQGSAATASVPCYAALNRVRMRAPCFCLPALLVKLTPLEEGSLAAAQRGAVQRTLRGRVT</sequence>